<gene>
    <name evidence="2" type="ORF">EAS64_13860</name>
</gene>
<dbReference type="Pfam" id="PF13822">
    <property type="entry name" value="ACC_epsilon"/>
    <property type="match status" value="1"/>
</dbReference>
<evidence type="ECO:0000313" key="2">
    <source>
        <dbReference type="EMBL" id="TVZ05595.1"/>
    </source>
</evidence>
<reference evidence="2 3" key="1">
    <citation type="submission" date="2018-11" db="EMBL/GenBank/DDBJ databases">
        <title>Trebonia kvetii gen.nov., sp.nov., a novel acidophilic actinobacterium, and proposal of the new actinobacterial family Treboniaceae fam. nov.</title>
        <authorList>
            <person name="Rapoport D."/>
            <person name="Sagova-Mareckova M."/>
            <person name="Sedlacek I."/>
            <person name="Provaznik J."/>
            <person name="Kralova S."/>
            <person name="Pavlinic D."/>
            <person name="Benes V."/>
            <person name="Kopecky J."/>
        </authorList>
    </citation>
    <scope>NUCLEOTIDE SEQUENCE [LARGE SCALE GENOMIC DNA]</scope>
    <source>
        <strain evidence="2 3">15Tr583</strain>
    </source>
</reference>
<dbReference type="RefSeq" id="WP_145853296.1">
    <property type="nucleotide sequence ID" value="NZ_RPFW01000002.1"/>
</dbReference>
<name>A0A6P2C521_9ACTN</name>
<evidence type="ECO:0000256" key="1">
    <source>
        <dbReference type="SAM" id="MobiDB-lite"/>
    </source>
</evidence>
<dbReference type="EMBL" id="RPFW01000002">
    <property type="protein sequence ID" value="TVZ05595.1"/>
    <property type="molecule type" value="Genomic_DNA"/>
</dbReference>
<dbReference type="InterPro" id="IPR032716">
    <property type="entry name" value="ACC_epsilon"/>
</dbReference>
<feature type="region of interest" description="Disordered" evidence="1">
    <location>
        <begin position="59"/>
        <end position="92"/>
    </location>
</feature>
<dbReference type="Proteomes" id="UP000460272">
    <property type="component" value="Unassembled WGS sequence"/>
</dbReference>
<protein>
    <submittedName>
        <fullName evidence="2">Acyl-CoA carboxylase subunit epsilon</fullName>
    </submittedName>
</protein>
<comment type="caution">
    <text evidence="2">The sequence shown here is derived from an EMBL/GenBank/DDBJ whole genome shotgun (WGS) entry which is preliminary data.</text>
</comment>
<dbReference type="AlphaFoldDB" id="A0A6P2C521"/>
<proteinExistence type="predicted"/>
<dbReference type="GO" id="GO:0003989">
    <property type="term" value="F:acetyl-CoA carboxylase activity"/>
    <property type="evidence" value="ECO:0007669"/>
    <property type="project" value="InterPro"/>
</dbReference>
<evidence type="ECO:0000313" key="3">
    <source>
        <dbReference type="Proteomes" id="UP000460272"/>
    </source>
</evidence>
<sequence>MNAVNGFAGPAGVEALPVITVTRGRATDAELAAVTAVLFAVRSAAALAADAAAAAAIARRPGSSPWAESARPRPDTLPRPSRRAWRASALPR</sequence>
<dbReference type="GO" id="GO:0004658">
    <property type="term" value="F:propionyl-CoA carboxylase activity"/>
    <property type="evidence" value="ECO:0007669"/>
    <property type="project" value="InterPro"/>
</dbReference>
<accession>A0A6P2C521</accession>
<organism evidence="2 3">
    <name type="scientific">Trebonia kvetii</name>
    <dbReference type="NCBI Taxonomy" id="2480626"/>
    <lineage>
        <taxon>Bacteria</taxon>
        <taxon>Bacillati</taxon>
        <taxon>Actinomycetota</taxon>
        <taxon>Actinomycetes</taxon>
        <taxon>Streptosporangiales</taxon>
        <taxon>Treboniaceae</taxon>
        <taxon>Trebonia</taxon>
    </lineage>
</organism>
<keyword evidence="3" id="KW-1185">Reference proteome</keyword>